<dbReference type="RefSeq" id="WP_103397825.1">
    <property type="nucleotide sequence ID" value="NZ_MUJK01000017.1"/>
</dbReference>
<reference evidence="2" key="1">
    <citation type="submission" date="2017-02" db="EMBL/GenBank/DDBJ databases">
        <authorList>
            <person name="Furmanczyk E.M."/>
        </authorList>
    </citation>
    <scope>NUCLEOTIDE SEQUENCE [LARGE SCALE GENOMIC DNA]</scope>
    <source>
        <strain evidence="2">AP3_22</strain>
    </source>
</reference>
<evidence type="ECO:0000313" key="1">
    <source>
        <dbReference type="EMBL" id="POF38912.1"/>
    </source>
</evidence>
<dbReference type="Proteomes" id="UP000237440">
    <property type="component" value="Unassembled WGS sequence"/>
</dbReference>
<dbReference type="OrthoDB" id="7031058at2"/>
<keyword evidence="2" id="KW-1185">Reference proteome</keyword>
<evidence type="ECO:0000313" key="2">
    <source>
        <dbReference type="Proteomes" id="UP000237440"/>
    </source>
</evidence>
<dbReference type="AlphaFoldDB" id="A0A2S3VG14"/>
<comment type="caution">
    <text evidence="1">The sequence shown here is derived from an EMBL/GenBank/DDBJ whole genome shotgun (WGS) entry which is preliminary data.</text>
</comment>
<dbReference type="EMBL" id="MUJK01000017">
    <property type="protein sequence ID" value="POF38912.1"/>
    <property type="molecule type" value="Genomic_DNA"/>
</dbReference>
<accession>A0A2S3VG14</accession>
<organism evidence="1 2">
    <name type="scientific">Pseudomonas laurylsulfativorans</name>
    <dbReference type="NCBI Taxonomy" id="1943631"/>
    <lineage>
        <taxon>Bacteria</taxon>
        <taxon>Pseudomonadati</taxon>
        <taxon>Pseudomonadota</taxon>
        <taxon>Gammaproteobacteria</taxon>
        <taxon>Pseudomonadales</taxon>
        <taxon>Pseudomonadaceae</taxon>
        <taxon>Pseudomonas</taxon>
    </lineage>
</organism>
<proteinExistence type="predicted"/>
<gene>
    <name evidence="1" type="ORF">B0D71_28860</name>
</gene>
<name>A0A2S3VG14_9PSED</name>
<protein>
    <submittedName>
        <fullName evidence="1">Uncharacterized protein</fullName>
    </submittedName>
</protein>
<sequence length="114" mass="12598">MSLPELPNNSSRTEMRKALIRLRMEMHRQEIRHESAQLLQPLQRVRGMTQNLQDGFGIKHAPLWGVAAVTLLGFLTGKGAKNGGGLSSLTRLIRLGTTLGPLIKLIMQGSSRKD</sequence>